<dbReference type="AlphaFoldDB" id="A0A6C0JY63"/>
<proteinExistence type="predicted"/>
<organism evidence="1">
    <name type="scientific">viral metagenome</name>
    <dbReference type="NCBI Taxonomy" id="1070528"/>
    <lineage>
        <taxon>unclassified sequences</taxon>
        <taxon>metagenomes</taxon>
        <taxon>organismal metagenomes</taxon>
    </lineage>
</organism>
<protein>
    <submittedName>
        <fullName evidence="1">Uncharacterized protein</fullName>
    </submittedName>
</protein>
<name>A0A6C0JY63_9ZZZZ</name>
<dbReference type="EMBL" id="MN740746">
    <property type="protein sequence ID" value="QHU09871.1"/>
    <property type="molecule type" value="Genomic_DNA"/>
</dbReference>
<reference evidence="1" key="1">
    <citation type="journal article" date="2020" name="Nature">
        <title>Giant virus diversity and host interactions through global metagenomics.</title>
        <authorList>
            <person name="Schulz F."/>
            <person name="Roux S."/>
            <person name="Paez-Espino D."/>
            <person name="Jungbluth S."/>
            <person name="Walsh D.A."/>
            <person name="Denef V.J."/>
            <person name="McMahon K.D."/>
            <person name="Konstantinidis K.T."/>
            <person name="Eloe-Fadrosh E.A."/>
            <person name="Kyrpides N.C."/>
            <person name="Woyke T."/>
        </authorList>
    </citation>
    <scope>NUCLEOTIDE SEQUENCE</scope>
    <source>
        <strain evidence="1">GVMAG-S-1101164-164</strain>
    </source>
</reference>
<evidence type="ECO:0000313" key="1">
    <source>
        <dbReference type="EMBL" id="QHU09871.1"/>
    </source>
</evidence>
<sequence length="248" mass="27442">MSYSTYLQNKRDAQHKVLKVQRPVDASTYITKRRFESNQKFFEDGKGVGTLRIDTDRNRDANPSVSFTKHITRPADASEFTAYRGHIGVNTDAPYRAGGVKTQLCTPIPEQDGTLYSPAGDYTKTLRCNKDLASKTLFVDTTIRLSAMTPCTTPQANHVHSQGLAYCPQKESTNQTSRVVVAPHSFQNQGVGGSRIGGYYTPKSGFVEKKHGNDLHVNPKRIPTVFTLSNAPAHLKINDPTLGQIKPF</sequence>
<accession>A0A6C0JY63</accession>